<protein>
    <submittedName>
        <fullName evidence="1">Uncharacterized protein</fullName>
    </submittedName>
</protein>
<accession>A0A2J7PXZ0</accession>
<dbReference type="Proteomes" id="UP000235965">
    <property type="component" value="Unassembled WGS sequence"/>
</dbReference>
<dbReference type="InParanoid" id="A0A2J7PXZ0"/>
<comment type="caution">
    <text evidence="1">The sequence shown here is derived from an EMBL/GenBank/DDBJ whole genome shotgun (WGS) entry which is preliminary data.</text>
</comment>
<keyword evidence="2" id="KW-1185">Reference proteome</keyword>
<organism evidence="1 2">
    <name type="scientific">Cryptotermes secundus</name>
    <dbReference type="NCBI Taxonomy" id="105785"/>
    <lineage>
        <taxon>Eukaryota</taxon>
        <taxon>Metazoa</taxon>
        <taxon>Ecdysozoa</taxon>
        <taxon>Arthropoda</taxon>
        <taxon>Hexapoda</taxon>
        <taxon>Insecta</taxon>
        <taxon>Pterygota</taxon>
        <taxon>Neoptera</taxon>
        <taxon>Polyneoptera</taxon>
        <taxon>Dictyoptera</taxon>
        <taxon>Blattodea</taxon>
        <taxon>Blattoidea</taxon>
        <taxon>Termitoidae</taxon>
        <taxon>Kalotermitidae</taxon>
        <taxon>Cryptotermitinae</taxon>
        <taxon>Cryptotermes</taxon>
    </lineage>
</organism>
<evidence type="ECO:0000313" key="1">
    <source>
        <dbReference type="EMBL" id="PNF21192.1"/>
    </source>
</evidence>
<proteinExistence type="predicted"/>
<evidence type="ECO:0000313" key="2">
    <source>
        <dbReference type="Proteomes" id="UP000235965"/>
    </source>
</evidence>
<dbReference type="AlphaFoldDB" id="A0A2J7PXZ0"/>
<reference evidence="1 2" key="1">
    <citation type="submission" date="2017-12" db="EMBL/GenBank/DDBJ databases">
        <title>Hemimetabolous genomes reveal molecular basis of termite eusociality.</title>
        <authorList>
            <person name="Harrison M.C."/>
            <person name="Jongepier E."/>
            <person name="Robertson H.M."/>
            <person name="Arning N."/>
            <person name="Bitard-Feildel T."/>
            <person name="Chao H."/>
            <person name="Childers C.P."/>
            <person name="Dinh H."/>
            <person name="Doddapaneni H."/>
            <person name="Dugan S."/>
            <person name="Gowin J."/>
            <person name="Greiner C."/>
            <person name="Han Y."/>
            <person name="Hu H."/>
            <person name="Hughes D.S.T."/>
            <person name="Huylmans A.-K."/>
            <person name="Kemena C."/>
            <person name="Kremer L.P.M."/>
            <person name="Lee S.L."/>
            <person name="Lopez-Ezquerra A."/>
            <person name="Mallet L."/>
            <person name="Monroy-Kuhn J.M."/>
            <person name="Moser A."/>
            <person name="Murali S.C."/>
            <person name="Muzny D.M."/>
            <person name="Otani S."/>
            <person name="Piulachs M.-D."/>
            <person name="Poelchau M."/>
            <person name="Qu J."/>
            <person name="Schaub F."/>
            <person name="Wada-Katsumata A."/>
            <person name="Worley K.C."/>
            <person name="Xie Q."/>
            <person name="Ylla G."/>
            <person name="Poulsen M."/>
            <person name="Gibbs R.A."/>
            <person name="Schal C."/>
            <person name="Richards S."/>
            <person name="Belles X."/>
            <person name="Korb J."/>
            <person name="Bornberg-Bauer E."/>
        </authorList>
    </citation>
    <scope>NUCLEOTIDE SEQUENCE [LARGE SCALE GENOMIC DNA]</scope>
    <source>
        <tissue evidence="1">Whole body</tissue>
    </source>
</reference>
<dbReference type="EMBL" id="NEVH01020852">
    <property type="protein sequence ID" value="PNF21192.1"/>
    <property type="molecule type" value="Genomic_DNA"/>
</dbReference>
<gene>
    <name evidence="1" type="ORF">B7P43_G05104</name>
</gene>
<sequence length="86" mass="10089">MFSMRLYSRKEKVTSKQATLTDGLLTKKQSHLSKQRFLAKEKLTLDRQIDAFREERKSDLLRQTQRCGQSCLKEGVRSPYTGTDQY</sequence>
<name>A0A2J7PXZ0_9NEOP</name>